<dbReference type="Gene3D" id="3.30.70.100">
    <property type="match status" value="1"/>
</dbReference>
<dbReference type="GO" id="GO:0005737">
    <property type="term" value="C:cytoplasm"/>
    <property type="evidence" value="ECO:0007669"/>
    <property type="project" value="TreeGrafter"/>
</dbReference>
<dbReference type="Pfam" id="PF03992">
    <property type="entry name" value="ABM"/>
    <property type="match status" value="1"/>
</dbReference>
<dbReference type="PANTHER" id="PTHR12178:SF11">
    <property type="entry name" value="N-TERMINAL EF-HAND CALCIUM-BINDING PROTEIN 1"/>
    <property type="match status" value="1"/>
</dbReference>
<dbReference type="SUPFAM" id="SSF54909">
    <property type="entry name" value="Dimeric alpha+beta barrel"/>
    <property type="match status" value="1"/>
</dbReference>
<dbReference type="Proteomes" id="UP000694680">
    <property type="component" value="Chromosome 11"/>
</dbReference>
<dbReference type="PANTHER" id="PTHR12178">
    <property type="entry name" value="EF-HAND DOMAIN-CONTAINING PROTEIN"/>
    <property type="match status" value="1"/>
</dbReference>
<evidence type="ECO:0000313" key="4">
    <source>
        <dbReference type="Proteomes" id="UP000694680"/>
    </source>
</evidence>
<gene>
    <name evidence="3" type="primary">necab1</name>
</gene>
<dbReference type="Gene3D" id="1.10.238.10">
    <property type="entry name" value="EF-hand"/>
    <property type="match status" value="1"/>
</dbReference>
<dbReference type="PROSITE" id="PS51725">
    <property type="entry name" value="ABM"/>
    <property type="match status" value="1"/>
</dbReference>
<reference evidence="3" key="2">
    <citation type="submission" date="2025-08" db="UniProtKB">
        <authorList>
            <consortium name="Ensembl"/>
        </authorList>
    </citation>
    <scope>IDENTIFICATION</scope>
</reference>
<dbReference type="InterPro" id="IPR002048">
    <property type="entry name" value="EF_hand_dom"/>
</dbReference>
<keyword evidence="4" id="KW-1185">Reference proteome</keyword>
<proteinExistence type="predicted"/>
<feature type="domain" description="ABM" evidence="2">
    <location>
        <begin position="243"/>
        <end position="331"/>
    </location>
</feature>
<organism evidence="3 4">
    <name type="scientific">Gouania willdenowi</name>
    <name type="common">Blunt-snouted clingfish</name>
    <name type="synonym">Lepadogaster willdenowi</name>
    <dbReference type="NCBI Taxonomy" id="441366"/>
    <lineage>
        <taxon>Eukaryota</taxon>
        <taxon>Metazoa</taxon>
        <taxon>Chordata</taxon>
        <taxon>Craniata</taxon>
        <taxon>Vertebrata</taxon>
        <taxon>Euteleostomi</taxon>
        <taxon>Actinopterygii</taxon>
        <taxon>Neopterygii</taxon>
        <taxon>Teleostei</taxon>
        <taxon>Neoteleostei</taxon>
        <taxon>Acanthomorphata</taxon>
        <taxon>Ovalentaria</taxon>
        <taxon>Blenniimorphae</taxon>
        <taxon>Blenniiformes</taxon>
        <taxon>Gobiesocoidei</taxon>
        <taxon>Gobiesocidae</taxon>
        <taxon>Gobiesocinae</taxon>
        <taxon>Gouania</taxon>
    </lineage>
</organism>
<dbReference type="PROSITE" id="PS50222">
    <property type="entry name" value="EF_HAND_2"/>
    <property type="match status" value="1"/>
</dbReference>
<evidence type="ECO:0008006" key="5">
    <source>
        <dbReference type="Google" id="ProtNLM"/>
    </source>
</evidence>
<feature type="domain" description="EF-hand" evidence="1">
    <location>
        <begin position="53"/>
        <end position="88"/>
    </location>
</feature>
<sequence>MFFVFFLKKKESSGKQFGIKTKQQSIESICSLSLDDGKLSFDEFKSYFSDGVLTAEELKELFHAIDTHNTDNVDTDELCEYFSQHLGEYENVLAALEDLNMSILKAMDKTKKDYQESTHLEQFVTRFLLKETTNQLHSLQSSLECAMETTAEQTRQEKQGPVKPEVLPIQWSGRRSNRRLQRNSSISPNNPLLCLVNSGVYDEDNHWTIQVNRLQKLIDRLEQREIRLEPVEEEVLESKSHILIVQRQLSVQEDELEEFRLALRQYMECASAQTGCLHIAVQRLANESRFILYEFWEHNNVWKNHLQTNYSKTFQRGNVDFLEIPETLTTMLVPGKNLLLR</sequence>
<dbReference type="GO" id="GO:0042984">
    <property type="term" value="P:regulation of amyloid precursor protein biosynthetic process"/>
    <property type="evidence" value="ECO:0007669"/>
    <property type="project" value="TreeGrafter"/>
</dbReference>
<name>A0A8C5DJ01_GOUWI</name>
<evidence type="ECO:0000259" key="1">
    <source>
        <dbReference type="PROSITE" id="PS50222"/>
    </source>
</evidence>
<accession>A0A8C5DJ01</accession>
<dbReference type="InterPro" id="IPR039862">
    <property type="entry name" value="NECAB1/2/3"/>
</dbReference>
<reference evidence="3" key="3">
    <citation type="submission" date="2025-09" db="UniProtKB">
        <authorList>
            <consortium name="Ensembl"/>
        </authorList>
    </citation>
    <scope>IDENTIFICATION</scope>
</reference>
<dbReference type="Ensembl" id="ENSGWIT00000008374.1">
    <property type="protein sequence ID" value="ENSGWIP00000007554.1"/>
    <property type="gene ID" value="ENSGWIG00000004239.1"/>
</dbReference>
<evidence type="ECO:0000259" key="2">
    <source>
        <dbReference type="PROSITE" id="PS51725"/>
    </source>
</evidence>
<dbReference type="InterPro" id="IPR011992">
    <property type="entry name" value="EF-hand-dom_pair"/>
</dbReference>
<reference evidence="3" key="1">
    <citation type="submission" date="2020-06" db="EMBL/GenBank/DDBJ databases">
        <authorList>
            <consortium name="Wellcome Sanger Institute Data Sharing"/>
        </authorList>
    </citation>
    <scope>NUCLEOTIDE SEQUENCE [LARGE SCALE GENOMIC DNA]</scope>
</reference>
<protein>
    <recommendedName>
        <fullName evidence="5">N-terminal EF-hand calcium binding protein 1</fullName>
    </recommendedName>
</protein>
<dbReference type="GO" id="GO:0005509">
    <property type="term" value="F:calcium ion binding"/>
    <property type="evidence" value="ECO:0007669"/>
    <property type="project" value="InterPro"/>
</dbReference>
<dbReference type="AlphaFoldDB" id="A0A8C5DJ01"/>
<evidence type="ECO:0000313" key="3">
    <source>
        <dbReference type="Ensembl" id="ENSGWIP00000007554.1"/>
    </source>
</evidence>
<dbReference type="InterPro" id="IPR011008">
    <property type="entry name" value="Dimeric_a/b-barrel"/>
</dbReference>
<dbReference type="FunFam" id="3.30.70.100:FF:000025">
    <property type="entry name" value="N-terminal EF-hand calcium-binding protein 1"/>
    <property type="match status" value="1"/>
</dbReference>
<dbReference type="SUPFAM" id="SSF47473">
    <property type="entry name" value="EF-hand"/>
    <property type="match status" value="1"/>
</dbReference>
<dbReference type="InterPro" id="IPR007138">
    <property type="entry name" value="ABM_dom"/>
</dbReference>